<sequence length="310" mass="34272">SLGPSPDSVGVQEALRAGLDPAKTQFLWSPSLLHGLKRAYEQNNWRVATGLKGDWGGWDYKAELYRAQAQVSRKVEVTDFVGQGLVSGRVLTDPNMLKPLTADNPLTATLNGLRNVWNTWDEGTTYTTVGQVRASRPLMEIEGKDVMLGTGLEWRREGTDYRHVSNTEQQPSFQAERDIQAAYLELQLPVTPQWDVTASTRWDRYSDLGTTHNSKLASRYDFDNGWSARASWGTGFRAPSLAQLQDVSKLYAVGTTTYINECSPDMLSVAARLSTSQDRTVSCAKSAMTIYGTGNPDLKPELSTQKSLGL</sequence>
<dbReference type="AlphaFoldDB" id="A0A162CZH8"/>
<dbReference type="InterPro" id="IPR000531">
    <property type="entry name" value="Beta-barrel_TonB"/>
</dbReference>
<protein>
    <recommendedName>
        <fullName evidence="4">TonB-dependent receptor-like beta-barrel domain-containing protein</fullName>
    </recommendedName>
</protein>
<evidence type="ECO:0000256" key="1">
    <source>
        <dbReference type="ARBA" id="ARBA00004442"/>
    </source>
</evidence>
<evidence type="ECO:0000259" key="4">
    <source>
        <dbReference type="Pfam" id="PF00593"/>
    </source>
</evidence>
<name>A0A162CZH8_9CRUS</name>
<evidence type="ECO:0000256" key="3">
    <source>
        <dbReference type="ARBA" id="ARBA00023237"/>
    </source>
</evidence>
<dbReference type="InterPro" id="IPR036942">
    <property type="entry name" value="Beta-barrel_TonB_sf"/>
</dbReference>
<keyword evidence="2" id="KW-0472">Membrane</keyword>
<gene>
    <name evidence="5" type="ORF">APZ42_001993</name>
</gene>
<dbReference type="Gene3D" id="2.40.170.20">
    <property type="entry name" value="TonB-dependent receptor, beta-barrel domain"/>
    <property type="match status" value="1"/>
</dbReference>
<keyword evidence="3" id="KW-0998">Cell outer membrane</keyword>
<feature type="non-terminal residue" evidence="5">
    <location>
        <position position="1"/>
    </location>
</feature>
<evidence type="ECO:0000256" key="2">
    <source>
        <dbReference type="ARBA" id="ARBA00023136"/>
    </source>
</evidence>
<comment type="caution">
    <text evidence="5">The sequence shown here is derived from an EMBL/GenBank/DDBJ whole genome shotgun (WGS) entry which is preliminary data.</text>
</comment>
<dbReference type="Proteomes" id="UP000076858">
    <property type="component" value="Unassembled WGS sequence"/>
</dbReference>
<dbReference type="Pfam" id="PF00593">
    <property type="entry name" value="TonB_dep_Rec_b-barrel"/>
    <property type="match status" value="1"/>
</dbReference>
<comment type="subcellular location">
    <subcellularLocation>
        <location evidence="1">Cell outer membrane</location>
    </subcellularLocation>
</comment>
<evidence type="ECO:0000313" key="5">
    <source>
        <dbReference type="EMBL" id="KZS01374.1"/>
    </source>
</evidence>
<dbReference type="EMBL" id="LRGB01007004">
    <property type="protein sequence ID" value="KZS01374.1"/>
    <property type="molecule type" value="Genomic_DNA"/>
</dbReference>
<feature type="non-terminal residue" evidence="5">
    <location>
        <position position="310"/>
    </location>
</feature>
<feature type="domain" description="TonB-dependent receptor-like beta-barrel" evidence="4">
    <location>
        <begin position="31"/>
        <end position="310"/>
    </location>
</feature>
<dbReference type="PANTHER" id="PTHR47234">
    <property type="match status" value="1"/>
</dbReference>
<accession>A0A162CZH8</accession>
<reference evidence="5 6" key="1">
    <citation type="submission" date="2016-03" db="EMBL/GenBank/DDBJ databases">
        <title>EvidentialGene: Evidence-directed Construction of Genes on Genomes.</title>
        <authorList>
            <person name="Gilbert D.G."/>
            <person name="Choi J.-H."/>
            <person name="Mockaitis K."/>
            <person name="Colbourne J."/>
            <person name="Pfrender M."/>
        </authorList>
    </citation>
    <scope>NUCLEOTIDE SEQUENCE [LARGE SCALE GENOMIC DNA]</scope>
    <source>
        <strain evidence="5 6">Xinb3</strain>
        <tissue evidence="5">Complete organism</tissue>
    </source>
</reference>
<organism evidence="5 6">
    <name type="scientific">Daphnia magna</name>
    <dbReference type="NCBI Taxonomy" id="35525"/>
    <lineage>
        <taxon>Eukaryota</taxon>
        <taxon>Metazoa</taxon>
        <taxon>Ecdysozoa</taxon>
        <taxon>Arthropoda</taxon>
        <taxon>Crustacea</taxon>
        <taxon>Branchiopoda</taxon>
        <taxon>Diplostraca</taxon>
        <taxon>Cladocera</taxon>
        <taxon>Anomopoda</taxon>
        <taxon>Daphniidae</taxon>
        <taxon>Daphnia</taxon>
    </lineage>
</organism>
<evidence type="ECO:0000313" key="6">
    <source>
        <dbReference type="Proteomes" id="UP000076858"/>
    </source>
</evidence>
<proteinExistence type="predicted"/>
<dbReference type="SUPFAM" id="SSF56935">
    <property type="entry name" value="Porins"/>
    <property type="match status" value="1"/>
</dbReference>
<dbReference type="PANTHER" id="PTHR47234:SF1">
    <property type="entry name" value="TONB-DEPENDENT RECEPTOR"/>
    <property type="match status" value="1"/>
</dbReference>
<keyword evidence="6" id="KW-1185">Reference proteome</keyword>